<protein>
    <submittedName>
        <fullName evidence="3">CMP-2-keto-3-deoxyoctulosonic acid synthetase</fullName>
    </submittedName>
</protein>
<sequence length="272" mass="28399">MTVKRTKQRKSNIAAKIAAVGCASCVLAGCIGFGFASAGSGASHDIDSFGIDSVSTAASATDYGFSSEAADSGARESTVLTSTASRDISQGIAAIEAEEEAARLAAEEAARKEEAARIAAAEAAKAEQQARAAREGAADALASLSDVDWSVGHEAFVAEWSGRIDAYLAGSPLSGHGATFAEAAWVHGVDPRWSPAISNTESSKGSACFKPYNAWGWMSSVAWSSWEESINAHVAGLASNYGYSITVANAQKYCPPTYMDWFNKTLTQMKMI</sequence>
<organism evidence="3 4">
    <name type="scientific">Paraeggerthella hongkongensis</name>
    <dbReference type="NCBI Taxonomy" id="230658"/>
    <lineage>
        <taxon>Bacteria</taxon>
        <taxon>Bacillati</taxon>
        <taxon>Actinomycetota</taxon>
        <taxon>Coriobacteriia</taxon>
        <taxon>Eggerthellales</taxon>
        <taxon>Eggerthellaceae</taxon>
        <taxon>Paraeggerthella</taxon>
    </lineage>
</organism>
<dbReference type="AlphaFoldDB" id="A0A3N0B0B9"/>
<dbReference type="OrthoDB" id="3191347at2"/>
<dbReference type="PROSITE" id="PS51257">
    <property type="entry name" value="PROKAR_LIPOPROTEIN"/>
    <property type="match status" value="1"/>
</dbReference>
<evidence type="ECO:0000313" key="3">
    <source>
        <dbReference type="EMBL" id="RNL40563.1"/>
    </source>
</evidence>
<feature type="signal peptide" evidence="2">
    <location>
        <begin position="1"/>
        <end position="38"/>
    </location>
</feature>
<gene>
    <name evidence="3" type="ORF">DMP08_10225</name>
</gene>
<evidence type="ECO:0000313" key="4">
    <source>
        <dbReference type="Proteomes" id="UP000278632"/>
    </source>
</evidence>
<dbReference type="EMBL" id="QICD01000026">
    <property type="protein sequence ID" value="RNL40563.1"/>
    <property type="molecule type" value="Genomic_DNA"/>
</dbReference>
<keyword evidence="1" id="KW-0175">Coiled coil</keyword>
<keyword evidence="2" id="KW-0732">Signal</keyword>
<dbReference type="Proteomes" id="UP000278632">
    <property type="component" value="Unassembled WGS sequence"/>
</dbReference>
<name>A0A3N0B0B9_9ACTN</name>
<evidence type="ECO:0000256" key="2">
    <source>
        <dbReference type="SAM" id="SignalP"/>
    </source>
</evidence>
<comment type="caution">
    <text evidence="3">The sequence shown here is derived from an EMBL/GenBank/DDBJ whole genome shotgun (WGS) entry which is preliminary data.</text>
</comment>
<proteinExistence type="predicted"/>
<feature type="coiled-coil region" evidence="1">
    <location>
        <begin position="92"/>
        <end position="131"/>
    </location>
</feature>
<accession>A0A3N0B0B9</accession>
<evidence type="ECO:0000256" key="1">
    <source>
        <dbReference type="SAM" id="Coils"/>
    </source>
</evidence>
<reference evidence="4" key="1">
    <citation type="submission" date="2018-05" db="EMBL/GenBank/DDBJ databases">
        <title>Genome Sequencing of selected type strains of the family Eggerthellaceae.</title>
        <authorList>
            <person name="Danylec N."/>
            <person name="Stoll D.A."/>
            <person name="Doetsch A."/>
            <person name="Huch M."/>
        </authorList>
    </citation>
    <scope>NUCLEOTIDE SEQUENCE [LARGE SCALE GENOMIC DNA]</scope>
    <source>
        <strain evidence="4">DSM 16106</strain>
    </source>
</reference>
<keyword evidence="4" id="KW-1185">Reference proteome</keyword>
<feature type="chain" id="PRO_5038765037" evidence="2">
    <location>
        <begin position="39"/>
        <end position="272"/>
    </location>
</feature>